<dbReference type="GO" id="GO:0006516">
    <property type="term" value="P:glycoprotein catabolic process"/>
    <property type="evidence" value="ECO:0007669"/>
    <property type="project" value="TreeGrafter"/>
</dbReference>
<dbReference type="Pfam" id="PF17678">
    <property type="entry name" value="Glyco_hydro_92N"/>
    <property type="match status" value="1"/>
</dbReference>
<dbReference type="Gene3D" id="1.20.1610.10">
    <property type="entry name" value="alpha-1,2-mannosidases domains"/>
    <property type="match status" value="1"/>
</dbReference>
<dbReference type="EMBL" id="QKYN01000027">
    <property type="protein sequence ID" value="RAG86409.1"/>
    <property type="molecule type" value="Genomic_DNA"/>
</dbReference>
<sequence>MRIGRIAVSGIVAVALALASAAAPAQGAARPSGSAAKSPTADGGPTEDGGPTRDGDPTADEDPTTAVDPFVGTGVGGRWVGRIDTFPGASVPFGMVQWSPDTPSRPDGGGYAYGDNAITGFSLTHLSGPGCPAQGDLPVLPLAGPAPAQPQTATVPLDHGQETARPGYYAVTAGGVRTELSVTTRTGAARFTYPRTGSAVLLVNAGGGATRTSGATVRVVGDRELVGQVTSGHFCGAPHATRLSFDLRFDRPFQATIWPASARGPAPGATLAFDTSLDPFVHLQAGVSYVGTDGARANLDAEGGNWDVHEVAEQARESWRDALGAIRVSGGTRARRTVFYTALYHSLLHPDTFSDADGRYRGFDGQVHSVAPGHVQYADISGWDIYRCQVPLLALLFPGRADDLADSLLADADQGGWLPKWPYADGYTGVMNGDAADAILAGIHAFGDQGFDAAHALRLMVHGAEDLDGPPGQGWYVERPGEDRYLQLGYVPNDSQDSTSHVHNGASSTLEYAVADFAVSRLAAALGDDDTAARFRVRSRNWHHLYDPATGYLRPRDAAGAFPPGPPLDLQDGRAQDGFQEGNAAQYLWMVPQDIPALVDTLGGPSAVTDRLDTFFTQLNAGPGRPYDWQGNEPGFGTPWLYDSTGRPDRTQSVVRAITDQLYGDTPGGEPGNDDLGAMSSWYVWAALGLYPETPGTTTLALSTPLFPHAVVHRPGRPDLTVTTQGDGVGEER</sequence>
<protein>
    <submittedName>
        <fullName evidence="5">Alpha-1,2-mannosidase</fullName>
    </submittedName>
</protein>
<dbReference type="SUPFAM" id="SSF48208">
    <property type="entry name" value="Six-hairpin glycosidases"/>
    <property type="match status" value="1"/>
</dbReference>
<dbReference type="GO" id="GO:0005975">
    <property type="term" value="P:carbohydrate metabolic process"/>
    <property type="evidence" value="ECO:0007669"/>
    <property type="project" value="InterPro"/>
</dbReference>
<evidence type="ECO:0000256" key="2">
    <source>
        <dbReference type="SAM" id="SignalP"/>
    </source>
</evidence>
<evidence type="ECO:0000256" key="1">
    <source>
        <dbReference type="SAM" id="MobiDB-lite"/>
    </source>
</evidence>
<evidence type="ECO:0000313" key="6">
    <source>
        <dbReference type="Proteomes" id="UP000248889"/>
    </source>
</evidence>
<evidence type="ECO:0000259" key="4">
    <source>
        <dbReference type="Pfam" id="PF17678"/>
    </source>
</evidence>
<dbReference type="InterPro" id="IPR014718">
    <property type="entry name" value="GH-type_carb-bd"/>
</dbReference>
<feature type="domain" description="Glycosyl hydrolase family 92" evidence="3">
    <location>
        <begin position="294"/>
        <end position="725"/>
    </location>
</feature>
<comment type="caution">
    <text evidence="5">The sequence shown here is derived from an EMBL/GenBank/DDBJ whole genome shotgun (WGS) entry which is preliminary data.</text>
</comment>
<evidence type="ECO:0000259" key="3">
    <source>
        <dbReference type="Pfam" id="PF07971"/>
    </source>
</evidence>
<dbReference type="GO" id="GO:0030246">
    <property type="term" value="F:carbohydrate binding"/>
    <property type="evidence" value="ECO:0007669"/>
    <property type="project" value="InterPro"/>
</dbReference>
<organism evidence="5 6">
    <name type="scientific">Streptacidiphilus pinicola</name>
    <dbReference type="NCBI Taxonomy" id="2219663"/>
    <lineage>
        <taxon>Bacteria</taxon>
        <taxon>Bacillati</taxon>
        <taxon>Actinomycetota</taxon>
        <taxon>Actinomycetes</taxon>
        <taxon>Kitasatosporales</taxon>
        <taxon>Streptomycetaceae</taxon>
        <taxon>Streptacidiphilus</taxon>
    </lineage>
</organism>
<dbReference type="InterPro" id="IPR050883">
    <property type="entry name" value="PNGase"/>
</dbReference>
<feature type="chain" id="PRO_5038665326" evidence="2">
    <location>
        <begin position="26"/>
        <end position="733"/>
    </location>
</feature>
<dbReference type="Pfam" id="PF07971">
    <property type="entry name" value="Glyco_hydro_92"/>
    <property type="match status" value="1"/>
</dbReference>
<feature type="domain" description="Glycosyl hydrolase family 92 N-terminal" evidence="4">
    <location>
        <begin position="67"/>
        <end position="288"/>
    </location>
</feature>
<dbReference type="InterPro" id="IPR008928">
    <property type="entry name" value="6-hairpin_glycosidase_sf"/>
</dbReference>
<proteinExistence type="predicted"/>
<dbReference type="GO" id="GO:0005829">
    <property type="term" value="C:cytosol"/>
    <property type="evidence" value="ECO:0007669"/>
    <property type="project" value="TreeGrafter"/>
</dbReference>
<dbReference type="Gene3D" id="1.20.1050.60">
    <property type="entry name" value="alpha-1,2-mannosidase"/>
    <property type="match status" value="1"/>
</dbReference>
<dbReference type="NCBIfam" id="TIGR01180">
    <property type="entry name" value="aman2_put"/>
    <property type="match status" value="1"/>
</dbReference>
<accession>A0A2X0KH49</accession>
<dbReference type="InterPro" id="IPR041371">
    <property type="entry name" value="GH92_N"/>
</dbReference>
<dbReference type="InterPro" id="IPR005887">
    <property type="entry name" value="GH92_a_mannosidase_put"/>
</dbReference>
<dbReference type="Proteomes" id="UP000248889">
    <property type="component" value="Unassembled WGS sequence"/>
</dbReference>
<dbReference type="InterPro" id="IPR012939">
    <property type="entry name" value="Glyco_hydro_92"/>
</dbReference>
<dbReference type="RefSeq" id="WP_207892063.1">
    <property type="nucleotide sequence ID" value="NZ_QKYN01000027.1"/>
</dbReference>
<feature type="signal peptide" evidence="2">
    <location>
        <begin position="1"/>
        <end position="25"/>
    </location>
</feature>
<name>A0A2X0KH49_9ACTN</name>
<feature type="compositionally biased region" description="Low complexity" evidence="1">
    <location>
        <begin position="27"/>
        <end position="36"/>
    </location>
</feature>
<dbReference type="PANTHER" id="PTHR12143:SF39">
    <property type="entry name" value="SECRETED PROTEIN"/>
    <property type="match status" value="1"/>
</dbReference>
<dbReference type="Gene3D" id="3.30.2080.10">
    <property type="entry name" value="GH92 mannosidase domain"/>
    <property type="match status" value="1"/>
</dbReference>
<evidence type="ECO:0000313" key="5">
    <source>
        <dbReference type="EMBL" id="RAG86409.1"/>
    </source>
</evidence>
<dbReference type="Gene3D" id="2.70.98.10">
    <property type="match status" value="1"/>
</dbReference>
<gene>
    <name evidence="5" type="ORF">DN069_06205</name>
</gene>
<keyword evidence="6" id="KW-1185">Reference proteome</keyword>
<keyword evidence="2" id="KW-0732">Signal</keyword>
<feature type="region of interest" description="Disordered" evidence="1">
    <location>
        <begin position="27"/>
        <end position="74"/>
    </location>
</feature>
<dbReference type="PANTHER" id="PTHR12143">
    <property type="entry name" value="PEPTIDE N-GLYCANASE PNGASE -RELATED"/>
    <property type="match status" value="1"/>
</dbReference>
<feature type="non-terminal residue" evidence="5">
    <location>
        <position position="733"/>
    </location>
</feature>
<dbReference type="AlphaFoldDB" id="A0A2X0KH49"/>
<dbReference type="GO" id="GO:0000224">
    <property type="term" value="F:peptide-N4-(N-acetyl-beta-glucosaminyl)asparagine amidase activity"/>
    <property type="evidence" value="ECO:0007669"/>
    <property type="project" value="TreeGrafter"/>
</dbReference>
<reference evidence="5 6" key="1">
    <citation type="submission" date="2018-06" db="EMBL/GenBank/DDBJ databases">
        <title>Streptacidiphilus pinicola sp. nov., isolated from pine grove soil.</title>
        <authorList>
            <person name="Roh S.G."/>
            <person name="Park S."/>
            <person name="Kim M.-K."/>
            <person name="Yun B.-R."/>
            <person name="Park J."/>
            <person name="Kim M.J."/>
            <person name="Kim Y.S."/>
            <person name="Kim S.B."/>
        </authorList>
    </citation>
    <scope>NUCLEOTIDE SEQUENCE [LARGE SCALE GENOMIC DNA]</scope>
    <source>
        <strain evidence="5 6">MMS16-CNU450</strain>
    </source>
</reference>